<comment type="caution">
    <text evidence="1">The sequence shown here is derived from an EMBL/GenBank/DDBJ whole genome shotgun (WGS) entry which is preliminary data.</text>
</comment>
<accession>A0ABQ5ATW4</accession>
<reference evidence="1" key="2">
    <citation type="submission" date="2022-01" db="EMBL/GenBank/DDBJ databases">
        <authorList>
            <person name="Yamashiro T."/>
            <person name="Shiraishi A."/>
            <person name="Satake H."/>
            <person name="Nakayama K."/>
        </authorList>
    </citation>
    <scope>NUCLEOTIDE SEQUENCE</scope>
</reference>
<proteinExistence type="predicted"/>
<reference evidence="1" key="1">
    <citation type="journal article" date="2022" name="Int. J. Mol. Sci.">
        <title>Draft Genome of Tanacetum Coccineum: Genomic Comparison of Closely Related Tanacetum-Family Plants.</title>
        <authorList>
            <person name="Yamashiro T."/>
            <person name="Shiraishi A."/>
            <person name="Nakayama K."/>
            <person name="Satake H."/>
        </authorList>
    </citation>
    <scope>NUCLEOTIDE SEQUENCE</scope>
</reference>
<dbReference type="Proteomes" id="UP001151760">
    <property type="component" value="Unassembled WGS sequence"/>
</dbReference>
<keyword evidence="2" id="KW-1185">Reference proteome</keyword>
<gene>
    <name evidence="1" type="ORF">Tco_0839185</name>
</gene>
<organism evidence="1 2">
    <name type="scientific">Tanacetum coccineum</name>
    <dbReference type="NCBI Taxonomy" id="301880"/>
    <lineage>
        <taxon>Eukaryota</taxon>
        <taxon>Viridiplantae</taxon>
        <taxon>Streptophyta</taxon>
        <taxon>Embryophyta</taxon>
        <taxon>Tracheophyta</taxon>
        <taxon>Spermatophyta</taxon>
        <taxon>Magnoliopsida</taxon>
        <taxon>eudicotyledons</taxon>
        <taxon>Gunneridae</taxon>
        <taxon>Pentapetalae</taxon>
        <taxon>asterids</taxon>
        <taxon>campanulids</taxon>
        <taxon>Asterales</taxon>
        <taxon>Asteraceae</taxon>
        <taxon>Asteroideae</taxon>
        <taxon>Anthemideae</taxon>
        <taxon>Anthemidinae</taxon>
        <taxon>Tanacetum</taxon>
    </lineage>
</organism>
<sequence length="151" mass="17248">MTASQLMTYVFGRHMFGRQLLPNDWKRIEREPPNLDIVGCCPLRRQHERQFLASKSGRHPWDPYPIYQGFRMTNATPDSCKLLKTSRERAINPEKMGKMGASLVVTANGLPNQRDGSGHCDQPTLWDDEIDQEDVYEEQSVKGSTSPVKNN</sequence>
<evidence type="ECO:0000313" key="1">
    <source>
        <dbReference type="EMBL" id="GJT04723.1"/>
    </source>
</evidence>
<dbReference type="EMBL" id="BQNB010012530">
    <property type="protein sequence ID" value="GJT04723.1"/>
    <property type="molecule type" value="Genomic_DNA"/>
</dbReference>
<evidence type="ECO:0000313" key="2">
    <source>
        <dbReference type="Proteomes" id="UP001151760"/>
    </source>
</evidence>
<protein>
    <submittedName>
        <fullName evidence="1">Uncharacterized protein</fullName>
    </submittedName>
</protein>
<name>A0ABQ5ATW4_9ASTR</name>